<dbReference type="InterPro" id="IPR006311">
    <property type="entry name" value="TAT_signal"/>
</dbReference>
<feature type="signal peptide" evidence="2">
    <location>
        <begin position="1"/>
        <end position="29"/>
    </location>
</feature>
<evidence type="ECO:0000313" key="4">
    <source>
        <dbReference type="Proteomes" id="UP000649753"/>
    </source>
</evidence>
<dbReference type="RefSeq" id="WP_192765151.1">
    <property type="nucleotide sequence ID" value="NZ_JADBEB010000001.1"/>
</dbReference>
<dbReference type="AlphaFoldDB" id="A0A927LYQ2"/>
<feature type="chain" id="PRO_5037389386" description="Peptidase M43 pregnancy-associated plasma-A domain-containing protein" evidence="2">
    <location>
        <begin position="30"/>
        <end position="642"/>
    </location>
</feature>
<proteinExistence type="predicted"/>
<evidence type="ECO:0000313" key="3">
    <source>
        <dbReference type="EMBL" id="MBE1484854.1"/>
    </source>
</evidence>
<reference evidence="3" key="1">
    <citation type="submission" date="2020-10" db="EMBL/GenBank/DDBJ databases">
        <title>Sequencing the genomes of 1000 actinobacteria strains.</title>
        <authorList>
            <person name="Klenk H.-P."/>
        </authorList>
    </citation>
    <scope>NUCLEOTIDE SEQUENCE</scope>
    <source>
        <strain evidence="3">DSM 46832</strain>
    </source>
</reference>
<keyword evidence="2" id="KW-0732">Signal</keyword>
<dbReference type="GO" id="GO:0008237">
    <property type="term" value="F:metallopeptidase activity"/>
    <property type="evidence" value="ECO:0007669"/>
    <property type="project" value="InterPro"/>
</dbReference>
<name>A0A927LYQ2_9ACTN</name>
<evidence type="ECO:0000256" key="2">
    <source>
        <dbReference type="SAM" id="SignalP"/>
    </source>
</evidence>
<feature type="region of interest" description="Disordered" evidence="1">
    <location>
        <begin position="604"/>
        <end position="642"/>
    </location>
</feature>
<keyword evidence="4" id="KW-1185">Reference proteome</keyword>
<dbReference type="SUPFAM" id="SSF55486">
    <property type="entry name" value="Metalloproteases ('zincins'), catalytic domain"/>
    <property type="match status" value="1"/>
</dbReference>
<organism evidence="3 4">
    <name type="scientific">Plantactinospora soyae</name>
    <dbReference type="NCBI Taxonomy" id="1544732"/>
    <lineage>
        <taxon>Bacteria</taxon>
        <taxon>Bacillati</taxon>
        <taxon>Actinomycetota</taxon>
        <taxon>Actinomycetes</taxon>
        <taxon>Micromonosporales</taxon>
        <taxon>Micromonosporaceae</taxon>
        <taxon>Plantactinospora</taxon>
    </lineage>
</organism>
<evidence type="ECO:0000256" key="1">
    <source>
        <dbReference type="SAM" id="MobiDB-lite"/>
    </source>
</evidence>
<dbReference type="EMBL" id="JADBEB010000001">
    <property type="protein sequence ID" value="MBE1484854.1"/>
    <property type="molecule type" value="Genomic_DNA"/>
</dbReference>
<evidence type="ECO:0008006" key="5">
    <source>
        <dbReference type="Google" id="ProtNLM"/>
    </source>
</evidence>
<dbReference type="Proteomes" id="UP000649753">
    <property type="component" value="Unassembled WGS sequence"/>
</dbReference>
<dbReference type="InterPro" id="IPR024079">
    <property type="entry name" value="MetalloPept_cat_dom_sf"/>
</dbReference>
<protein>
    <recommendedName>
        <fullName evidence="5">Peptidase M43 pregnancy-associated plasma-A domain-containing protein</fullName>
    </recommendedName>
</protein>
<dbReference type="Gene3D" id="3.40.390.10">
    <property type="entry name" value="Collagenase (Catalytic Domain)"/>
    <property type="match status" value="1"/>
</dbReference>
<gene>
    <name evidence="3" type="ORF">H4W31_000492</name>
</gene>
<dbReference type="PROSITE" id="PS51318">
    <property type="entry name" value="TAT"/>
    <property type="match status" value="1"/>
</dbReference>
<sequence length="642" mass="72010">MRTRRTILVAAATAVLTVLALAPASPAAAARYSNLDPGGQPRLTERVPVNVVFLGYSPSQVPRSTFSAGLPADYEPVVRSRQLYMTQEKLGLHYDYDYRISYTDERYEDRFFGELKRLARPAPLSEYQTLYNAQQGNVLDVTENHHIDAPSVERWLAKNPPAGVDTRRNTVFLINWYGRPDFRFHVYTKTDEPDPDTGYNFGTERESRKIIAWGGTTANDEENGLGSTHRIWFHDLSAGPESWTSNWNVDDPDLDGNGVEDYRMPPTWEYTPGGYRAASALAGDLSKITRYVALNLLFTTSPLYPAELPTAEPPRSINLDSNVYEGWPGVDASTKYIDRDLLLDELRELRWRNRLDYDSQDLPFTGDAERCYRLALETDESCYPETGYPGFANFYLQNQRELARTQDDQGKVDYEMPIFSYAVPEGTPVPALGFADDNWVDGTQSYVFAFISPEIVESGYGLTTTLIHEVGHHIGMSHPHDGYDSASEVDYVPADEFYFVNAGDQTNSMMSYIDLNWDFSQFDHDNSDRFLTAAYNEAANRLAADVLDAPRAHRAYDELAAADRLLGRAKAALANHQYRSAQTYAEQAYSAVVDGAREVGVPADKAAKQLSQEAKAARTSVETNQPHEFIDSLDPDGPRAQS</sequence>
<comment type="caution">
    <text evidence="3">The sequence shown here is derived from an EMBL/GenBank/DDBJ whole genome shotgun (WGS) entry which is preliminary data.</text>
</comment>
<accession>A0A927LYQ2</accession>